<dbReference type="SMART" id="SM00852">
    <property type="entry name" value="MoCF_biosynth"/>
    <property type="match status" value="1"/>
</dbReference>
<reference evidence="7" key="1">
    <citation type="submission" date="2018-09" db="EMBL/GenBank/DDBJ databases">
        <title>Complete Genome Sequencing of Sulfolobus sp. JCM 16834.</title>
        <authorList>
            <person name="Kato S."/>
            <person name="Itoh T."/>
            <person name="Ohkuma M."/>
        </authorList>
    </citation>
    <scope>NUCLEOTIDE SEQUENCE [LARGE SCALE GENOMIC DNA]</scope>
    <source>
        <strain evidence="7">IC-007</strain>
    </source>
</reference>
<dbReference type="NCBIfam" id="TIGR00177">
    <property type="entry name" value="molyb_syn"/>
    <property type="match status" value="1"/>
</dbReference>
<dbReference type="InterPro" id="IPR012245">
    <property type="entry name" value="MoaB"/>
</dbReference>
<dbReference type="SUPFAM" id="SSF53218">
    <property type="entry name" value="Molybdenum cofactor biosynthesis proteins"/>
    <property type="match status" value="1"/>
</dbReference>
<gene>
    <name evidence="4" type="ORF">IC006_2023</name>
    <name evidence="5" type="ORF">IC007_2031</name>
</gene>
<dbReference type="FunFam" id="3.40.980.10:FF:000006">
    <property type="entry name" value="Molybdenum cofactor biosynthesis protein B"/>
    <property type="match status" value="1"/>
</dbReference>
<dbReference type="EMBL" id="AP018930">
    <property type="protein sequence ID" value="BBG27477.1"/>
    <property type="molecule type" value="Genomic_DNA"/>
</dbReference>
<dbReference type="Gene3D" id="3.40.980.10">
    <property type="entry name" value="MoaB/Mog-like domain"/>
    <property type="match status" value="1"/>
</dbReference>
<dbReference type="GO" id="GO:0005829">
    <property type="term" value="C:cytosol"/>
    <property type="evidence" value="ECO:0007669"/>
    <property type="project" value="TreeGrafter"/>
</dbReference>
<dbReference type="PANTHER" id="PTHR43232">
    <property type="entry name" value="MOLYBDENUM COFACTOR BIOSYNTHESIS PROTEIN B"/>
    <property type="match status" value="1"/>
</dbReference>
<reference evidence="5 6" key="2">
    <citation type="journal article" date="2020" name="Int. J. Syst. Evol. Microbiol.">
        <title>Sulfuracidifex tepidarius gen. nov., sp. nov. and transfer of Sulfolobus metallicus Huber and Stetter 1992 to the genus Sulfuracidifex as Sulfuracidifex metallicus comb. nov.</title>
        <authorList>
            <person name="Itoh T."/>
            <person name="Miura T."/>
            <person name="Sakai H.D."/>
            <person name="Kato S."/>
            <person name="Ohkuma M."/>
            <person name="Takashina T."/>
        </authorList>
    </citation>
    <scope>NUCLEOTIDE SEQUENCE</scope>
    <source>
        <strain evidence="4 6">IC-006</strain>
        <strain evidence="5">IC-007</strain>
    </source>
</reference>
<evidence type="ECO:0000259" key="3">
    <source>
        <dbReference type="SMART" id="SM00852"/>
    </source>
</evidence>
<evidence type="ECO:0000313" key="5">
    <source>
        <dbReference type="EMBL" id="BBG27477.1"/>
    </source>
</evidence>
<evidence type="ECO:0000313" key="6">
    <source>
        <dbReference type="Proteomes" id="UP000322983"/>
    </source>
</evidence>
<dbReference type="GeneID" id="41718365"/>
<accession>A0A510E4W6</accession>
<name>A0A510E4W6_9CREN</name>
<evidence type="ECO:0000313" key="4">
    <source>
        <dbReference type="EMBL" id="BBG24689.1"/>
    </source>
</evidence>
<dbReference type="CDD" id="cd00886">
    <property type="entry name" value="MogA_MoaB"/>
    <property type="match status" value="1"/>
</dbReference>
<dbReference type="GO" id="GO:0006777">
    <property type="term" value="P:Mo-molybdopterin cofactor biosynthetic process"/>
    <property type="evidence" value="ECO:0007669"/>
    <property type="project" value="UniProtKB-KW"/>
</dbReference>
<dbReference type="OrthoDB" id="205337at2157"/>
<sequence>MSHSHKEHRSHAPRELGFFVITVSSSRFEKSRRKEPIIDESGDVAKQLIISSGNKLEGYSLVPDDKLMILKSVVDALCKENVDVVVTTGGTGFTPSDMTVETLRGIFDREVEGFGQVFRSLSFSQEEVKSASYLSKATAGIIRGKLIYVLPGSPDAVKLAMSELVLPEAGHLVYLARSER</sequence>
<keyword evidence="5" id="KW-0548">Nucleotidyltransferase</keyword>
<dbReference type="Proteomes" id="UP000322983">
    <property type="component" value="Chromosome"/>
</dbReference>
<dbReference type="RefSeq" id="WP_054845965.1">
    <property type="nucleotide sequence ID" value="NZ_AP018929.1"/>
</dbReference>
<dbReference type="PIRSF" id="PIRSF006443">
    <property type="entry name" value="MoaB"/>
    <property type="match status" value="1"/>
</dbReference>
<dbReference type="KEGG" id="step:IC006_2023"/>
<proteinExistence type="inferred from homology"/>
<accession>A0A510DWX7</accession>
<protein>
    <submittedName>
        <fullName evidence="5">Molybdopterin adenylyltransferase</fullName>
    </submittedName>
</protein>
<dbReference type="STRING" id="1294262.GCA_001316085_01696"/>
<comment type="similarity">
    <text evidence="1">Belongs to the MoaB/Mog family.</text>
</comment>
<dbReference type="Pfam" id="PF00994">
    <property type="entry name" value="MoCF_biosynth"/>
    <property type="match status" value="1"/>
</dbReference>
<dbReference type="PROSITE" id="PS01078">
    <property type="entry name" value="MOCF_BIOSYNTHESIS_1"/>
    <property type="match status" value="1"/>
</dbReference>
<keyword evidence="6" id="KW-1185">Reference proteome</keyword>
<keyword evidence="5" id="KW-0808">Transferase</keyword>
<dbReference type="InterPro" id="IPR008284">
    <property type="entry name" value="MoCF_biosynth_CS"/>
</dbReference>
<dbReference type="PANTHER" id="PTHR43232:SF2">
    <property type="entry name" value="MOLYBDENUM COFACTOR BIOSYNTHESIS PROTEIN B"/>
    <property type="match status" value="1"/>
</dbReference>
<dbReference type="AlphaFoldDB" id="A0A510E4W6"/>
<evidence type="ECO:0000313" key="7">
    <source>
        <dbReference type="Proteomes" id="UP000325030"/>
    </source>
</evidence>
<evidence type="ECO:0000256" key="1">
    <source>
        <dbReference type="ARBA" id="ARBA00006112"/>
    </source>
</evidence>
<dbReference type="EMBL" id="AP018929">
    <property type="protein sequence ID" value="BBG24689.1"/>
    <property type="molecule type" value="Genomic_DNA"/>
</dbReference>
<dbReference type="Proteomes" id="UP000325030">
    <property type="component" value="Chromosome"/>
</dbReference>
<keyword evidence="2" id="KW-0501">Molybdenum cofactor biosynthesis</keyword>
<organism evidence="5 7">
    <name type="scientific">Sulfuracidifex tepidarius</name>
    <dbReference type="NCBI Taxonomy" id="1294262"/>
    <lineage>
        <taxon>Archaea</taxon>
        <taxon>Thermoproteota</taxon>
        <taxon>Thermoprotei</taxon>
        <taxon>Sulfolobales</taxon>
        <taxon>Sulfolobaceae</taxon>
        <taxon>Sulfuracidifex</taxon>
    </lineage>
</organism>
<dbReference type="GO" id="GO:0016779">
    <property type="term" value="F:nucleotidyltransferase activity"/>
    <property type="evidence" value="ECO:0007669"/>
    <property type="project" value="UniProtKB-KW"/>
</dbReference>
<dbReference type="InterPro" id="IPR036425">
    <property type="entry name" value="MoaB/Mog-like_dom_sf"/>
</dbReference>
<feature type="domain" description="MoaB/Mog" evidence="3">
    <location>
        <begin position="19"/>
        <end position="172"/>
    </location>
</feature>
<dbReference type="InterPro" id="IPR001453">
    <property type="entry name" value="MoaB/Mog_dom"/>
</dbReference>
<evidence type="ECO:0000256" key="2">
    <source>
        <dbReference type="ARBA" id="ARBA00023150"/>
    </source>
</evidence>